<dbReference type="EMBL" id="ACUO01000038">
    <property type="protein sequence ID" value="EGN65344.1"/>
    <property type="molecule type" value="Genomic_DNA"/>
</dbReference>
<protein>
    <submittedName>
        <fullName evidence="1">Methyltransferase</fullName>
    </submittedName>
</protein>
<dbReference type="AlphaFoldDB" id="F7L350"/>
<reference evidence="1" key="1">
    <citation type="submission" date="2011-05" db="EMBL/GenBank/DDBJ databases">
        <title>The Genome Sequence of Fusobacterium sp. 11_3_2.</title>
        <authorList>
            <consortium name="The Broad Institute Genome Sequencing Platform"/>
            <person name="Earl A."/>
            <person name="Ward D."/>
            <person name="Feldgarden M."/>
            <person name="Gevers D."/>
            <person name="Sibley C.D."/>
            <person name="White A.P."/>
            <person name="Crowley S."/>
            <person name="Surette M."/>
            <person name="Strauss J.C."/>
            <person name="Ambrose C.E."/>
            <person name="Allen-Vercoe E."/>
            <person name="Young S.K."/>
            <person name="Zeng Q."/>
            <person name="Gargeya S."/>
            <person name="Fitzgerald M."/>
            <person name="Haas B."/>
            <person name="Abouelleil A."/>
            <person name="Alvarado L."/>
            <person name="Arachchi H.M."/>
            <person name="Berlin A."/>
            <person name="Brown A."/>
            <person name="Chapman S.B."/>
            <person name="Chen Z."/>
            <person name="Dunbar C."/>
            <person name="Freedman E."/>
            <person name="Gearin G."/>
            <person name="Gellesch M."/>
            <person name="Goldberg J."/>
            <person name="Griggs A."/>
            <person name="Gujja S."/>
            <person name="Heiman D."/>
            <person name="Howarth C."/>
            <person name="Larson L."/>
            <person name="Lui A."/>
            <person name="MacDonald P.J.P."/>
            <person name="Mehta T."/>
            <person name="Montmayeur A."/>
            <person name="Murphy C."/>
            <person name="Neiman D."/>
            <person name="Pearson M."/>
            <person name="Priest M."/>
            <person name="Roberts A."/>
            <person name="Saif S."/>
            <person name="Shea T."/>
            <person name="Shenoy N."/>
            <person name="Sisk P."/>
            <person name="Stolte C."/>
            <person name="Sykes S."/>
            <person name="Wortman J."/>
            <person name="Nusbaum C."/>
            <person name="Birren B."/>
        </authorList>
    </citation>
    <scope>NUCLEOTIDE SEQUENCE [LARGE SCALE GENOMIC DNA]</scope>
    <source>
        <strain evidence="1">11_3_2</strain>
    </source>
</reference>
<name>F7L350_9FUSO</name>
<dbReference type="HOGENOM" id="CLU_181427_0_0_0"/>
<proteinExistence type="predicted"/>
<keyword evidence="2" id="KW-1185">Reference proteome</keyword>
<dbReference type="PATRIC" id="fig|457403.8.peg.2306"/>
<evidence type="ECO:0000313" key="2">
    <source>
        <dbReference type="Proteomes" id="UP000004160"/>
    </source>
</evidence>
<gene>
    <name evidence="1" type="ORF">HMPREF0401_02273</name>
</gene>
<comment type="caution">
    <text evidence="1">The sequence shown here is derived from an EMBL/GenBank/DDBJ whole genome shotgun (WGS) entry which is preliminary data.</text>
</comment>
<dbReference type="GO" id="GO:0008168">
    <property type="term" value="F:methyltransferase activity"/>
    <property type="evidence" value="ECO:0007669"/>
    <property type="project" value="UniProtKB-KW"/>
</dbReference>
<keyword evidence="1" id="KW-0489">Methyltransferase</keyword>
<sequence>MKKGGILLCGLSTEINYLVDENEEKIVFSMPFNPLKNKEHKEFLEKFDGGYQFSHTLSEQLGGQLKAGFTLTNIEDDTNGEGRLHEMNIASYIMTRAIK</sequence>
<organism evidence="1 2">
    <name type="scientific">Fusobacterium animalis 11_3_2</name>
    <dbReference type="NCBI Taxonomy" id="457403"/>
    <lineage>
        <taxon>Bacteria</taxon>
        <taxon>Fusobacteriati</taxon>
        <taxon>Fusobacteriota</taxon>
        <taxon>Fusobacteriia</taxon>
        <taxon>Fusobacteriales</taxon>
        <taxon>Fusobacteriaceae</taxon>
        <taxon>Fusobacterium</taxon>
    </lineage>
</organism>
<evidence type="ECO:0000313" key="1">
    <source>
        <dbReference type="EMBL" id="EGN65344.1"/>
    </source>
</evidence>
<dbReference type="GO" id="GO:0032259">
    <property type="term" value="P:methylation"/>
    <property type="evidence" value="ECO:0007669"/>
    <property type="project" value="UniProtKB-KW"/>
</dbReference>
<keyword evidence="1" id="KW-0808">Transferase</keyword>
<accession>F7L350</accession>
<dbReference type="Proteomes" id="UP000004160">
    <property type="component" value="Unassembled WGS sequence"/>
</dbReference>